<evidence type="ECO:0000256" key="3">
    <source>
        <dbReference type="ARBA" id="ARBA00023163"/>
    </source>
</evidence>
<dbReference type="RefSeq" id="WP_305732503.1">
    <property type="nucleotide sequence ID" value="NZ_OW150024.1"/>
</dbReference>
<dbReference type="PROSITE" id="PS50995">
    <property type="entry name" value="HTH_MARR_2"/>
    <property type="match status" value="1"/>
</dbReference>
<dbReference type="PRINTS" id="PR00598">
    <property type="entry name" value="HTHMARR"/>
</dbReference>
<evidence type="ECO:0000259" key="4">
    <source>
        <dbReference type="PROSITE" id="PS50995"/>
    </source>
</evidence>
<feature type="domain" description="HTH marR-type" evidence="4">
    <location>
        <begin position="10"/>
        <end position="144"/>
    </location>
</feature>
<name>A0ABM9D8Z8_9BACT</name>
<dbReference type="PROSITE" id="PS01117">
    <property type="entry name" value="HTH_MARR_1"/>
    <property type="match status" value="1"/>
</dbReference>
<dbReference type="InterPro" id="IPR036388">
    <property type="entry name" value="WH-like_DNA-bd_sf"/>
</dbReference>
<proteinExistence type="predicted"/>
<dbReference type="SUPFAM" id="SSF46785">
    <property type="entry name" value="Winged helix' DNA-binding domain"/>
    <property type="match status" value="1"/>
</dbReference>
<protein>
    <submittedName>
        <fullName evidence="5">MarR family transcriptional regulator</fullName>
    </submittedName>
</protein>
<keyword evidence="2" id="KW-0238">DNA-binding</keyword>
<keyword evidence="3" id="KW-0804">Transcription</keyword>
<dbReference type="InterPro" id="IPR036390">
    <property type="entry name" value="WH_DNA-bd_sf"/>
</dbReference>
<dbReference type="InterPro" id="IPR023187">
    <property type="entry name" value="Tscrpt_reg_MarR-type_CS"/>
</dbReference>
<reference evidence="5 6" key="1">
    <citation type="submission" date="2022-03" db="EMBL/GenBank/DDBJ databases">
        <authorList>
            <person name="Koch H."/>
        </authorList>
    </citation>
    <scope>NUCLEOTIDE SEQUENCE [LARGE SCALE GENOMIC DNA]</scope>
    <source>
        <strain evidence="5 6">G1</strain>
    </source>
</reference>
<dbReference type="PANTHER" id="PTHR42756">
    <property type="entry name" value="TRANSCRIPTIONAL REGULATOR, MARR"/>
    <property type="match status" value="1"/>
</dbReference>
<keyword evidence="1" id="KW-0805">Transcription regulation</keyword>
<dbReference type="Pfam" id="PF12802">
    <property type="entry name" value="MarR_2"/>
    <property type="match status" value="1"/>
</dbReference>
<evidence type="ECO:0000256" key="1">
    <source>
        <dbReference type="ARBA" id="ARBA00023015"/>
    </source>
</evidence>
<dbReference type="PANTHER" id="PTHR42756:SF1">
    <property type="entry name" value="TRANSCRIPTIONAL REPRESSOR OF EMRAB OPERON"/>
    <property type="match status" value="1"/>
</dbReference>
<sequence>MSHRSSMLVAEETVNSLKRLFHVVNKQSKNVAADSGLSGSQLWALKVLSEEPDSAMTVSDLARRMHVNASTVVRILDVLEIKGYVQRIRSLNDRRIVQVSLTEQGVSLVDRSPEIAHGMLVNGLCMLSENKLNSIASGLSQLLTILEARSGPGAGMSEGKRGTPKKSIR</sequence>
<dbReference type="Proteomes" id="UP001295463">
    <property type="component" value="Chromosome"/>
</dbReference>
<dbReference type="EMBL" id="OW150024">
    <property type="protein sequence ID" value="CAH2031697.1"/>
    <property type="molecule type" value="Genomic_DNA"/>
</dbReference>
<dbReference type="SMART" id="SM00347">
    <property type="entry name" value="HTH_MARR"/>
    <property type="match status" value="1"/>
</dbReference>
<evidence type="ECO:0000313" key="6">
    <source>
        <dbReference type="Proteomes" id="UP001295463"/>
    </source>
</evidence>
<organism evidence="5 6">
    <name type="scientific">Trichlorobacter ammonificans</name>
    <dbReference type="NCBI Taxonomy" id="2916410"/>
    <lineage>
        <taxon>Bacteria</taxon>
        <taxon>Pseudomonadati</taxon>
        <taxon>Thermodesulfobacteriota</taxon>
        <taxon>Desulfuromonadia</taxon>
        <taxon>Geobacterales</taxon>
        <taxon>Geobacteraceae</taxon>
        <taxon>Trichlorobacter</taxon>
    </lineage>
</organism>
<evidence type="ECO:0000256" key="2">
    <source>
        <dbReference type="ARBA" id="ARBA00023125"/>
    </source>
</evidence>
<dbReference type="InterPro" id="IPR000835">
    <property type="entry name" value="HTH_MarR-typ"/>
</dbReference>
<evidence type="ECO:0000313" key="5">
    <source>
        <dbReference type="EMBL" id="CAH2031697.1"/>
    </source>
</evidence>
<accession>A0ABM9D8Z8</accession>
<keyword evidence="6" id="KW-1185">Reference proteome</keyword>
<dbReference type="Gene3D" id="1.10.10.10">
    <property type="entry name" value="Winged helix-like DNA-binding domain superfamily/Winged helix DNA-binding domain"/>
    <property type="match status" value="1"/>
</dbReference>
<gene>
    <name evidence="5" type="ORF">GEAMG1_1865</name>
</gene>